<dbReference type="Proteomes" id="UP000887564">
    <property type="component" value="Unplaced"/>
</dbReference>
<dbReference type="PANTHER" id="PTHR10602">
    <property type="entry name" value="EUKARYOTIC TRANSLATION INITIATION FACTOR 2 SUBUNIT 1"/>
    <property type="match status" value="1"/>
</dbReference>
<organism evidence="2 3">
    <name type="scientific">Parascaris equorum</name>
    <name type="common">Equine roundworm</name>
    <dbReference type="NCBI Taxonomy" id="6256"/>
    <lineage>
        <taxon>Eukaryota</taxon>
        <taxon>Metazoa</taxon>
        <taxon>Ecdysozoa</taxon>
        <taxon>Nematoda</taxon>
        <taxon>Chromadorea</taxon>
        <taxon>Rhabditida</taxon>
        <taxon>Spirurina</taxon>
        <taxon>Ascaridomorpha</taxon>
        <taxon>Ascaridoidea</taxon>
        <taxon>Ascarididae</taxon>
        <taxon>Parascaris</taxon>
    </lineage>
</organism>
<evidence type="ECO:0000313" key="2">
    <source>
        <dbReference type="Proteomes" id="UP000887564"/>
    </source>
</evidence>
<dbReference type="AlphaFoldDB" id="A0A914R2F3"/>
<evidence type="ECO:0000313" key="3">
    <source>
        <dbReference type="WBParaSite" id="PEQ_0000078401-mRNA-1"/>
    </source>
</evidence>
<keyword evidence="1" id="KW-0648">Protein biosynthesis</keyword>
<dbReference type="Gene3D" id="2.40.50.140">
    <property type="entry name" value="Nucleic acid-binding proteins"/>
    <property type="match status" value="1"/>
</dbReference>
<protein>
    <submittedName>
        <fullName evidence="3">S1 motif domain-containing protein</fullName>
    </submittedName>
</protein>
<dbReference type="GO" id="GO:0003723">
    <property type="term" value="F:RNA binding"/>
    <property type="evidence" value="ECO:0007669"/>
    <property type="project" value="InterPro"/>
</dbReference>
<evidence type="ECO:0000256" key="1">
    <source>
        <dbReference type="ARBA" id="ARBA00022917"/>
    </source>
</evidence>
<dbReference type="InterPro" id="IPR012340">
    <property type="entry name" value="NA-bd_OB-fold"/>
</dbReference>
<dbReference type="PANTHER" id="PTHR10602:SF0">
    <property type="entry name" value="EUKARYOTIC TRANSLATION INITIATION FACTOR 2 SUBUNIT 1"/>
    <property type="match status" value="1"/>
</dbReference>
<proteinExistence type="predicted"/>
<dbReference type="GO" id="GO:0005850">
    <property type="term" value="C:eukaryotic translation initiation factor 2 complex"/>
    <property type="evidence" value="ECO:0007669"/>
    <property type="project" value="TreeGrafter"/>
</dbReference>
<dbReference type="GO" id="GO:0003743">
    <property type="term" value="F:translation initiation factor activity"/>
    <property type="evidence" value="ECO:0007669"/>
    <property type="project" value="InterPro"/>
</dbReference>
<dbReference type="InterPro" id="IPR011488">
    <property type="entry name" value="TIF_2_asu"/>
</dbReference>
<dbReference type="GO" id="GO:0033290">
    <property type="term" value="C:eukaryotic 48S preinitiation complex"/>
    <property type="evidence" value="ECO:0007669"/>
    <property type="project" value="TreeGrafter"/>
</dbReference>
<reference evidence="3" key="1">
    <citation type="submission" date="2022-11" db="UniProtKB">
        <authorList>
            <consortium name="WormBaseParasite"/>
        </authorList>
    </citation>
    <scope>IDENTIFICATION</scope>
</reference>
<accession>A0A914R2F3</accession>
<sequence>MPLSCRFYANQFPDVEDTVMVNVRQIAEMGAYVSLLEYNNKGFFVFFLRERFNAKIVSRRPKQSIAVSFIDDRCLSLMFH</sequence>
<dbReference type="WBParaSite" id="PEQ_0000078401-mRNA-1">
    <property type="protein sequence ID" value="PEQ_0000078401-mRNA-1"/>
    <property type="gene ID" value="PEQ_0000078401"/>
</dbReference>
<keyword evidence="2" id="KW-1185">Reference proteome</keyword>
<dbReference type="GO" id="GO:0043022">
    <property type="term" value="F:ribosome binding"/>
    <property type="evidence" value="ECO:0007669"/>
    <property type="project" value="TreeGrafter"/>
</dbReference>
<name>A0A914R2F3_PAREQ</name>